<evidence type="ECO:0000313" key="2">
    <source>
        <dbReference type="Proteomes" id="UP000291116"/>
    </source>
</evidence>
<keyword evidence="2" id="KW-1185">Reference proteome</keyword>
<reference evidence="1 2" key="1">
    <citation type="submission" date="2019-01" db="EMBL/GenBank/DDBJ databases">
        <authorList>
            <person name="Ferrante I. M."/>
        </authorList>
    </citation>
    <scope>NUCLEOTIDE SEQUENCE [LARGE SCALE GENOMIC DNA]</scope>
    <source>
        <strain evidence="1 2">B856</strain>
    </source>
</reference>
<organism evidence="1 2">
    <name type="scientific">Pseudo-nitzschia multistriata</name>
    <dbReference type="NCBI Taxonomy" id="183589"/>
    <lineage>
        <taxon>Eukaryota</taxon>
        <taxon>Sar</taxon>
        <taxon>Stramenopiles</taxon>
        <taxon>Ochrophyta</taxon>
        <taxon>Bacillariophyta</taxon>
        <taxon>Bacillariophyceae</taxon>
        <taxon>Bacillariophycidae</taxon>
        <taxon>Bacillariales</taxon>
        <taxon>Bacillariaceae</taxon>
        <taxon>Pseudo-nitzschia</taxon>
    </lineage>
</organism>
<dbReference type="AlphaFoldDB" id="A0A448ZMU8"/>
<dbReference type="EMBL" id="CAACVS010000540">
    <property type="protein sequence ID" value="VEU43368.1"/>
    <property type="molecule type" value="Genomic_DNA"/>
</dbReference>
<name>A0A448ZMU8_9STRA</name>
<proteinExistence type="predicted"/>
<protein>
    <submittedName>
        <fullName evidence="1">Uncharacterized protein</fullName>
    </submittedName>
</protein>
<accession>A0A448ZMU8</accession>
<dbReference type="OrthoDB" id="197155at2759"/>
<gene>
    <name evidence="1" type="ORF">PSNMU_V1.4_AUG-EV-PASAV3_0103910</name>
</gene>
<evidence type="ECO:0000313" key="1">
    <source>
        <dbReference type="EMBL" id="VEU43368.1"/>
    </source>
</evidence>
<dbReference type="Proteomes" id="UP000291116">
    <property type="component" value="Unassembled WGS sequence"/>
</dbReference>
<sequence>MRKDGDESPVSMETIFLDWSKDPAMSSKGGFDIVEALSPDGIYGLIEQGKLYGKIMEDQGKFDSLEKLT</sequence>